<proteinExistence type="inferred from homology"/>
<keyword evidence="5 8" id="KW-0812">Transmembrane</keyword>
<evidence type="ECO:0000256" key="3">
    <source>
        <dbReference type="ARBA" id="ARBA00022448"/>
    </source>
</evidence>
<dbReference type="PANTHER" id="PTHR30472:SF25">
    <property type="entry name" value="ABC TRANSPORTER PERMEASE PROTEIN MJ0876-RELATED"/>
    <property type="match status" value="1"/>
</dbReference>
<evidence type="ECO:0000256" key="1">
    <source>
        <dbReference type="ARBA" id="ARBA00004651"/>
    </source>
</evidence>
<dbReference type="EMBL" id="CP022424">
    <property type="protein sequence ID" value="ASM79112.1"/>
    <property type="molecule type" value="Genomic_DNA"/>
</dbReference>
<reference evidence="9 10" key="1">
    <citation type="submission" date="2017-07" db="EMBL/GenBank/DDBJ databases">
        <title>Complete Genome Sequence of the cosmetic ferment Vitreoscilla filiformis (ATCC15551).</title>
        <authorList>
            <person name="Contreras S."/>
            <person name="Sagory-Zalkind P."/>
            <person name="Blanquart H."/>
            <person name="Iltis A."/>
            <person name="Morand S.C."/>
        </authorList>
    </citation>
    <scope>NUCLEOTIDE SEQUENCE [LARGE SCALE GENOMIC DNA]</scope>
    <source>
        <strain evidence="9 10">ATCC 15551</strain>
        <plasmid evidence="10">Plasmid pvf1</plasmid>
    </source>
</reference>
<feature type="transmembrane region" description="Helical" evidence="8">
    <location>
        <begin position="244"/>
        <end position="266"/>
    </location>
</feature>
<dbReference type="Gene3D" id="1.10.3470.10">
    <property type="entry name" value="ABC transporter involved in vitamin B12 uptake, BtuC"/>
    <property type="match status" value="1"/>
</dbReference>
<keyword evidence="10" id="KW-1185">Reference proteome</keyword>
<evidence type="ECO:0000256" key="8">
    <source>
        <dbReference type="SAM" id="Phobius"/>
    </source>
</evidence>
<feature type="transmembrane region" description="Helical" evidence="8">
    <location>
        <begin position="300"/>
        <end position="320"/>
    </location>
</feature>
<dbReference type="InterPro" id="IPR000522">
    <property type="entry name" value="ABC_transptr_permease_BtuC"/>
</dbReference>
<gene>
    <name evidence="9" type="ORF">VITFI_CDS3335</name>
</gene>
<feature type="transmembrane region" description="Helical" evidence="8">
    <location>
        <begin position="273"/>
        <end position="294"/>
    </location>
</feature>
<dbReference type="CDD" id="cd06550">
    <property type="entry name" value="TM_ABC_iron-siderophores_like"/>
    <property type="match status" value="1"/>
</dbReference>
<feature type="transmembrane region" description="Helical" evidence="8">
    <location>
        <begin position="51"/>
        <end position="74"/>
    </location>
</feature>
<dbReference type="InterPro" id="IPR037294">
    <property type="entry name" value="ABC_BtuC-like"/>
</dbReference>
<keyword evidence="3" id="KW-0813">Transport</keyword>
<protein>
    <submittedName>
        <fullName evidence="9">ABC transporter permease</fullName>
    </submittedName>
</protein>
<dbReference type="SUPFAM" id="SSF81345">
    <property type="entry name" value="ABC transporter involved in vitamin B12 uptake, BtuC"/>
    <property type="match status" value="1"/>
</dbReference>
<accession>A0A221KJA0</accession>
<feature type="transmembrane region" description="Helical" evidence="8">
    <location>
        <begin position="187"/>
        <end position="206"/>
    </location>
</feature>
<keyword evidence="6 8" id="KW-1133">Transmembrane helix</keyword>
<feature type="transmembrane region" description="Helical" evidence="8">
    <location>
        <begin position="145"/>
        <end position="167"/>
    </location>
</feature>
<name>A0A221KJA0_VITFI</name>
<keyword evidence="7 8" id="KW-0472">Membrane</keyword>
<organism evidence="9 10">
    <name type="scientific">Vitreoscilla filiformis</name>
    <dbReference type="NCBI Taxonomy" id="63"/>
    <lineage>
        <taxon>Bacteria</taxon>
        <taxon>Pseudomonadati</taxon>
        <taxon>Pseudomonadota</taxon>
        <taxon>Betaproteobacteria</taxon>
        <taxon>Neisseriales</taxon>
        <taxon>Neisseriaceae</taxon>
        <taxon>Vitreoscilla</taxon>
    </lineage>
</organism>
<dbReference type="GO" id="GO:0022857">
    <property type="term" value="F:transmembrane transporter activity"/>
    <property type="evidence" value="ECO:0007669"/>
    <property type="project" value="InterPro"/>
</dbReference>
<comment type="subcellular location">
    <subcellularLocation>
        <location evidence="1">Cell membrane</location>
        <topology evidence="1">Multi-pass membrane protein</topology>
    </subcellularLocation>
</comment>
<dbReference type="Pfam" id="PF01032">
    <property type="entry name" value="FecCD"/>
    <property type="match status" value="1"/>
</dbReference>
<feature type="transmembrane region" description="Helical" evidence="8">
    <location>
        <begin position="81"/>
        <end position="100"/>
    </location>
</feature>
<comment type="similarity">
    <text evidence="2">Belongs to the binding-protein-dependent transport system permease family. FecCD subfamily.</text>
</comment>
<evidence type="ECO:0000256" key="7">
    <source>
        <dbReference type="ARBA" id="ARBA00023136"/>
    </source>
</evidence>
<dbReference type="AlphaFoldDB" id="A0A221KJA0"/>
<keyword evidence="4" id="KW-1003">Cell membrane</keyword>
<evidence type="ECO:0000313" key="9">
    <source>
        <dbReference type="EMBL" id="ASM79112.1"/>
    </source>
</evidence>
<dbReference type="Proteomes" id="UP000199729">
    <property type="component" value="Plasmid pVF1"/>
</dbReference>
<dbReference type="PANTHER" id="PTHR30472">
    <property type="entry name" value="FERRIC ENTEROBACTIN TRANSPORT SYSTEM PERMEASE PROTEIN"/>
    <property type="match status" value="1"/>
</dbReference>
<evidence type="ECO:0000256" key="2">
    <source>
        <dbReference type="ARBA" id="ARBA00007935"/>
    </source>
</evidence>
<dbReference type="KEGG" id="vff:VITFI_CDS3335"/>
<dbReference type="GO" id="GO:0033214">
    <property type="term" value="P:siderophore-iron import into cell"/>
    <property type="evidence" value="ECO:0007669"/>
    <property type="project" value="TreeGrafter"/>
</dbReference>
<evidence type="ECO:0000313" key="10">
    <source>
        <dbReference type="Proteomes" id="UP000199729"/>
    </source>
</evidence>
<sequence>MLPLLAGGLLLTLAIALGCGSAEPALADVPRLLLWPDDSLGADILHTLRLPRALAAVGTGALLALAGALMQILLRNPLADPYVLGLSGGSALGALSVIALGGGLLAIHAGAFLGALGAVLLVFGLARHDLGRLDAVSSQDSSPRLLLTGVMLSALCGAGISLILTLSPAERLRGMLFWMLGDLSGSVSPWPALIAAPLLCLLLWPFGRELNLLLRGPGPAQMLGVPVAGVRAMLFLAASAAASLAVATAGTVGFVGLVVPHALRLALGNDQRLLLPACALTGGLFLLAADTLARTLLAPVQLPVGAITALVGAPTFIALLTQRARSRA</sequence>
<keyword evidence="9" id="KW-0614">Plasmid</keyword>
<evidence type="ECO:0000256" key="5">
    <source>
        <dbReference type="ARBA" id="ARBA00022692"/>
    </source>
</evidence>
<feature type="transmembrane region" description="Helical" evidence="8">
    <location>
        <begin position="218"/>
        <end position="238"/>
    </location>
</feature>
<feature type="transmembrane region" description="Helical" evidence="8">
    <location>
        <begin position="106"/>
        <end position="125"/>
    </location>
</feature>
<evidence type="ECO:0000256" key="4">
    <source>
        <dbReference type="ARBA" id="ARBA00022475"/>
    </source>
</evidence>
<dbReference type="GO" id="GO:0005886">
    <property type="term" value="C:plasma membrane"/>
    <property type="evidence" value="ECO:0007669"/>
    <property type="project" value="UniProtKB-SubCell"/>
</dbReference>
<evidence type="ECO:0000256" key="6">
    <source>
        <dbReference type="ARBA" id="ARBA00022989"/>
    </source>
</evidence>
<geneLocation type="plasmid" evidence="10">
    <name>pvf1</name>
</geneLocation>